<dbReference type="InterPro" id="IPR018120">
    <property type="entry name" value="Glyco_hydro_1_AS"/>
</dbReference>
<evidence type="ECO:0000256" key="6">
    <source>
        <dbReference type="RuleBase" id="RU004468"/>
    </source>
</evidence>
<evidence type="ECO:0000313" key="8">
    <source>
        <dbReference type="Proteomes" id="UP000030687"/>
    </source>
</evidence>
<dbReference type="AlphaFoldDB" id="V4TG35"/>
<dbReference type="EMBL" id="KI536726">
    <property type="protein sequence ID" value="ESR52297.1"/>
    <property type="molecule type" value="Genomic_DNA"/>
</dbReference>
<evidence type="ECO:0000256" key="5">
    <source>
        <dbReference type="RuleBase" id="RU003690"/>
    </source>
</evidence>
<dbReference type="PRINTS" id="PR00131">
    <property type="entry name" value="GLHYDRLASE1"/>
</dbReference>
<dbReference type="PROSITE" id="PS00572">
    <property type="entry name" value="GLYCOSYL_HYDROL_F1_1"/>
    <property type="match status" value="1"/>
</dbReference>
<dbReference type="PANTHER" id="PTHR10353">
    <property type="entry name" value="GLYCOSYL HYDROLASE"/>
    <property type="match status" value="1"/>
</dbReference>
<protein>
    <recommendedName>
        <fullName evidence="9">Beta-glucosidase</fullName>
    </recommendedName>
</protein>
<proteinExistence type="inferred from homology"/>
<dbReference type="OrthoDB" id="65569at2759"/>
<evidence type="ECO:0000256" key="2">
    <source>
        <dbReference type="ARBA" id="ARBA00022801"/>
    </source>
</evidence>
<keyword evidence="2 6" id="KW-0378">Hydrolase</keyword>
<keyword evidence="3 6" id="KW-0326">Glycosidase</keyword>
<evidence type="ECO:0000256" key="4">
    <source>
        <dbReference type="PROSITE-ProRule" id="PRU10055"/>
    </source>
</evidence>
<keyword evidence="8" id="KW-1185">Reference proteome</keyword>
<name>V4TG35_CITCL</name>
<dbReference type="Gramene" id="ESR52297">
    <property type="protein sequence ID" value="ESR52297"/>
    <property type="gene ID" value="CICLE_v10031179mg"/>
</dbReference>
<evidence type="ECO:0000256" key="3">
    <source>
        <dbReference type="ARBA" id="ARBA00023295"/>
    </source>
</evidence>
<dbReference type="FunFam" id="3.20.20.80:FF:000020">
    <property type="entry name" value="Beta-glucosidase 12"/>
    <property type="match status" value="1"/>
</dbReference>
<dbReference type="SUPFAM" id="SSF51445">
    <property type="entry name" value="(Trans)glycosidases"/>
    <property type="match status" value="1"/>
</dbReference>
<reference evidence="7 8" key="1">
    <citation type="submission" date="2013-10" db="EMBL/GenBank/DDBJ databases">
        <authorList>
            <consortium name="International Citrus Genome Consortium"/>
            <person name="Jenkins J."/>
            <person name="Schmutz J."/>
            <person name="Prochnik S."/>
            <person name="Rokhsar D."/>
            <person name="Gmitter F."/>
            <person name="Ollitrault P."/>
            <person name="Machado M."/>
            <person name="Talon M."/>
            <person name="Wincker P."/>
            <person name="Jaillon O."/>
            <person name="Morgante M."/>
        </authorList>
    </citation>
    <scope>NUCLEOTIDE SEQUENCE</scope>
    <source>
        <strain evidence="8">cv. Clemenules</strain>
    </source>
</reference>
<comment type="similarity">
    <text evidence="1 5">Belongs to the glycosyl hydrolase 1 family.</text>
</comment>
<dbReference type="GO" id="GO:0005975">
    <property type="term" value="P:carbohydrate metabolic process"/>
    <property type="evidence" value="ECO:0007669"/>
    <property type="project" value="InterPro"/>
</dbReference>
<evidence type="ECO:0000313" key="7">
    <source>
        <dbReference type="EMBL" id="ESR52297.1"/>
    </source>
</evidence>
<gene>
    <name evidence="7" type="ORF">CICLE_v10031179mg</name>
</gene>
<organism evidence="7 8">
    <name type="scientific">Citrus clementina</name>
    <name type="common">Clementine</name>
    <name type="synonym">Citrus deliciosa x Citrus sinensis</name>
    <dbReference type="NCBI Taxonomy" id="85681"/>
    <lineage>
        <taxon>Eukaryota</taxon>
        <taxon>Viridiplantae</taxon>
        <taxon>Streptophyta</taxon>
        <taxon>Embryophyta</taxon>
        <taxon>Tracheophyta</taxon>
        <taxon>Spermatophyta</taxon>
        <taxon>Magnoliopsida</taxon>
        <taxon>eudicotyledons</taxon>
        <taxon>Gunneridae</taxon>
        <taxon>Pentapetalae</taxon>
        <taxon>rosids</taxon>
        <taxon>malvids</taxon>
        <taxon>Sapindales</taxon>
        <taxon>Rutaceae</taxon>
        <taxon>Aurantioideae</taxon>
        <taxon>Citrus</taxon>
    </lineage>
</organism>
<dbReference type="Proteomes" id="UP000030687">
    <property type="component" value="Unassembled WGS sequence"/>
</dbReference>
<dbReference type="InterPro" id="IPR001360">
    <property type="entry name" value="Glyco_hydro_1"/>
</dbReference>
<dbReference type="Gene3D" id="3.20.20.80">
    <property type="entry name" value="Glycosidases"/>
    <property type="match status" value="2"/>
</dbReference>
<feature type="active site" description="Nucleophile" evidence="4">
    <location>
        <position position="377"/>
    </location>
</feature>
<dbReference type="PROSITE" id="PS00653">
    <property type="entry name" value="GLYCOSYL_HYDROL_F1_2"/>
    <property type="match status" value="1"/>
</dbReference>
<dbReference type="GO" id="GO:0047782">
    <property type="term" value="F:coniferin beta-glucosidase activity"/>
    <property type="evidence" value="ECO:0007669"/>
    <property type="project" value="UniProtKB-ARBA"/>
</dbReference>
<accession>V4TG35</accession>
<dbReference type="InterPro" id="IPR033132">
    <property type="entry name" value="GH_1_N_CS"/>
</dbReference>
<dbReference type="PANTHER" id="PTHR10353:SF44">
    <property type="entry name" value="BETA-GLUCOSIDASE 17"/>
    <property type="match status" value="1"/>
</dbReference>
<evidence type="ECO:0008006" key="9">
    <source>
        <dbReference type="Google" id="ProtNLM"/>
    </source>
</evidence>
<dbReference type="Pfam" id="PF00232">
    <property type="entry name" value="Glyco_hydro_1"/>
    <property type="match status" value="1"/>
</dbReference>
<dbReference type="InterPro" id="IPR017853">
    <property type="entry name" value="GH"/>
</dbReference>
<evidence type="ECO:0000256" key="1">
    <source>
        <dbReference type="ARBA" id="ARBA00010838"/>
    </source>
</evidence>
<sequence length="488" mass="55192">MMKLPYIIHRKGEVGRVEVKFQNLFVCYLITSSICLSSVCLPCYGSTRNSFPPEFLFGTASSAYQYEGAAHVGGRKPSVWDTFAMDQPEKILDHSNGDVADNFYFRYKEDIALVKQVGFDSLRFSISWSRILPHGNISGGVNQQGVDFYNNLINELISNGLKPFVTLFHWDTPQALEDEYGGFLSPKIVKDFGDYADLCFKEFGDRVKHWITLNEPETVGENGYAKGTHAPGRCSNYIGNCPAGNSATEPYVAAHHLILSHATAVKLYRQNYQPSQNGLIGITISSIWAVPKFPTVASKKAASRAIDFKFGWFFNPITYGSYPRSMQHLVGNRLPKFTKSQAEMTGSDWLSIYPKGIRELLLYLKKKYNPPPIYITENGVGDVNSSSWSIGYALNDTVRVNYYNDHLSYILEAINSGGVDVRGYFAWSFLDNYEWEYGYTTRFGITYVDYKDGLRRSLKNSALWFKKFLRNQTDVASNTSSLKLYSDQ</sequence>